<reference evidence="3" key="1">
    <citation type="journal article" date="2019" name="Int. J. Syst. Evol. Microbiol.">
        <title>The Global Catalogue of Microorganisms (GCM) 10K type strain sequencing project: providing services to taxonomists for standard genome sequencing and annotation.</title>
        <authorList>
            <consortium name="The Broad Institute Genomics Platform"/>
            <consortium name="The Broad Institute Genome Sequencing Center for Infectious Disease"/>
            <person name="Wu L."/>
            <person name="Ma J."/>
        </authorList>
    </citation>
    <scope>NUCLEOTIDE SEQUENCE [LARGE SCALE GENOMIC DNA]</scope>
    <source>
        <strain evidence="3">JCM 16902</strain>
    </source>
</reference>
<feature type="domain" description="SnoaL-like" evidence="1">
    <location>
        <begin position="9"/>
        <end position="132"/>
    </location>
</feature>
<dbReference type="InterPro" id="IPR037401">
    <property type="entry name" value="SnoaL-like"/>
</dbReference>
<dbReference type="EMBL" id="BAAAZO010000012">
    <property type="protein sequence ID" value="GAA3633339.1"/>
    <property type="molecule type" value="Genomic_DNA"/>
</dbReference>
<evidence type="ECO:0000313" key="2">
    <source>
        <dbReference type="EMBL" id="GAA3633339.1"/>
    </source>
</evidence>
<name>A0ABP7AJ56_9ACTN</name>
<dbReference type="CDD" id="cd00531">
    <property type="entry name" value="NTF2_like"/>
    <property type="match status" value="1"/>
</dbReference>
<dbReference type="SUPFAM" id="SSF54427">
    <property type="entry name" value="NTF2-like"/>
    <property type="match status" value="1"/>
</dbReference>
<dbReference type="Pfam" id="PF13577">
    <property type="entry name" value="SnoaL_4"/>
    <property type="match status" value="1"/>
</dbReference>
<gene>
    <name evidence="2" type="ORF">GCM10022223_59550</name>
</gene>
<organism evidence="2 3">
    <name type="scientific">Kineosporia mesophila</name>
    <dbReference type="NCBI Taxonomy" id="566012"/>
    <lineage>
        <taxon>Bacteria</taxon>
        <taxon>Bacillati</taxon>
        <taxon>Actinomycetota</taxon>
        <taxon>Actinomycetes</taxon>
        <taxon>Kineosporiales</taxon>
        <taxon>Kineosporiaceae</taxon>
        <taxon>Kineosporia</taxon>
    </lineage>
</organism>
<dbReference type="RefSeq" id="WP_231485625.1">
    <property type="nucleotide sequence ID" value="NZ_BAAAZO010000012.1"/>
</dbReference>
<comment type="caution">
    <text evidence="2">The sequence shown here is derived from an EMBL/GenBank/DDBJ whole genome shotgun (WGS) entry which is preliminary data.</text>
</comment>
<protein>
    <submittedName>
        <fullName evidence="2">Nuclear transport factor 2 family protein</fullName>
    </submittedName>
</protein>
<evidence type="ECO:0000259" key="1">
    <source>
        <dbReference type="Pfam" id="PF13577"/>
    </source>
</evidence>
<accession>A0ABP7AJ56</accession>
<dbReference type="Proteomes" id="UP001501074">
    <property type="component" value="Unassembled WGS sequence"/>
</dbReference>
<dbReference type="InterPro" id="IPR032710">
    <property type="entry name" value="NTF2-like_dom_sf"/>
</dbReference>
<proteinExistence type="predicted"/>
<keyword evidence="3" id="KW-1185">Reference proteome</keyword>
<dbReference type="Gene3D" id="3.10.450.50">
    <property type="match status" value="1"/>
</dbReference>
<sequence length="149" mass="16818">MTTLEARIQRLEDRAAIVDVVISYATAIDRRDWNTWSSLFTDQVHVDFSEAGMPAADFPREQFVGFARQGLDIWPATQHLSPNHQVVINGDEAVCYSAMYAQHHTEQGDYVMRGSYDNHLVRTAGGWKIARLVQHLSWLEGDPRTAASS</sequence>
<evidence type="ECO:0000313" key="3">
    <source>
        <dbReference type="Proteomes" id="UP001501074"/>
    </source>
</evidence>